<evidence type="ECO:0000313" key="3">
    <source>
        <dbReference type="Proteomes" id="UP000694568"/>
    </source>
</evidence>
<dbReference type="GO" id="GO:0016020">
    <property type="term" value="C:membrane"/>
    <property type="evidence" value="ECO:0007669"/>
    <property type="project" value="InterPro"/>
</dbReference>
<name>A0A8D0ACY1_SANLU</name>
<accession>A0A8D0ACY1</accession>
<keyword evidence="3" id="KW-1185">Reference proteome</keyword>
<dbReference type="Proteomes" id="UP000694568">
    <property type="component" value="Unplaced"/>
</dbReference>
<reference evidence="2" key="2">
    <citation type="submission" date="2025-09" db="UniProtKB">
        <authorList>
            <consortium name="Ensembl"/>
        </authorList>
    </citation>
    <scope>IDENTIFICATION</scope>
</reference>
<dbReference type="GeneTree" id="ENSGT00950000183022"/>
<dbReference type="Pfam" id="PF01770">
    <property type="entry name" value="Folate_carrier"/>
    <property type="match status" value="1"/>
</dbReference>
<dbReference type="InterPro" id="IPR002666">
    <property type="entry name" value="Folate_carrier"/>
</dbReference>
<evidence type="ECO:0000313" key="2">
    <source>
        <dbReference type="Ensembl" id="ENSSLUP00000050965.1"/>
    </source>
</evidence>
<reference evidence="2" key="1">
    <citation type="submission" date="2025-08" db="UniProtKB">
        <authorList>
            <consortium name="Ensembl"/>
        </authorList>
    </citation>
    <scope>IDENTIFICATION</scope>
</reference>
<evidence type="ECO:0000256" key="1">
    <source>
        <dbReference type="ARBA" id="ARBA00005773"/>
    </source>
</evidence>
<sequence length="81" mass="9140">GFRYRTSWAKLKSSSWAYPTAVLSLYGFFANCRVAEPFLTPYLIGPHKNISGESHWLPAQCYANWVYIWCQPGPSAGLPGR</sequence>
<protein>
    <submittedName>
        <fullName evidence="2">Solute carrier family 19 member 3b</fullName>
    </submittedName>
</protein>
<gene>
    <name evidence="2" type="primary">slc19a3b</name>
</gene>
<comment type="similarity">
    <text evidence="1">Belongs to the reduced folate carrier (RFC) transporter (TC 2.A.48) family.</text>
</comment>
<dbReference type="Ensembl" id="ENSSLUT00000052470.1">
    <property type="protein sequence ID" value="ENSSLUP00000050965.1"/>
    <property type="gene ID" value="ENSSLUG00000022029.1"/>
</dbReference>
<proteinExistence type="inferred from homology"/>
<dbReference type="AlphaFoldDB" id="A0A8D0ACY1"/>
<organism evidence="2 3">
    <name type="scientific">Sander lucioperca</name>
    <name type="common">Pike-perch</name>
    <name type="synonym">Perca lucioperca</name>
    <dbReference type="NCBI Taxonomy" id="283035"/>
    <lineage>
        <taxon>Eukaryota</taxon>
        <taxon>Metazoa</taxon>
        <taxon>Chordata</taxon>
        <taxon>Craniata</taxon>
        <taxon>Vertebrata</taxon>
        <taxon>Euteleostomi</taxon>
        <taxon>Actinopterygii</taxon>
        <taxon>Neopterygii</taxon>
        <taxon>Teleostei</taxon>
        <taxon>Neoteleostei</taxon>
        <taxon>Acanthomorphata</taxon>
        <taxon>Eupercaria</taxon>
        <taxon>Perciformes</taxon>
        <taxon>Percoidei</taxon>
        <taxon>Percidae</taxon>
        <taxon>Luciopercinae</taxon>
        <taxon>Sander</taxon>
    </lineage>
</organism>
<dbReference type="GO" id="GO:0090482">
    <property type="term" value="F:vitamin transmembrane transporter activity"/>
    <property type="evidence" value="ECO:0007669"/>
    <property type="project" value="InterPro"/>
</dbReference>